<evidence type="ECO:0000256" key="6">
    <source>
        <dbReference type="ARBA" id="ARBA00023136"/>
    </source>
</evidence>
<dbReference type="PANTHER" id="PTHR27009">
    <property type="entry name" value="RUST RESISTANCE KINASE LR10-RELATED"/>
    <property type="match status" value="1"/>
</dbReference>
<keyword evidence="4 10" id="KW-0732">Signal</keyword>
<keyword evidence="13" id="KW-1185">Reference proteome</keyword>
<evidence type="ECO:0000256" key="7">
    <source>
        <dbReference type="ARBA" id="ARBA00023180"/>
    </source>
</evidence>
<keyword evidence="12" id="KW-0675">Receptor</keyword>
<keyword evidence="6 9" id="KW-0472">Membrane</keyword>
<keyword evidence="8" id="KW-0547">Nucleotide-binding</keyword>
<evidence type="ECO:0000256" key="10">
    <source>
        <dbReference type="SAM" id="SignalP"/>
    </source>
</evidence>
<evidence type="ECO:0000256" key="3">
    <source>
        <dbReference type="ARBA" id="ARBA00022692"/>
    </source>
</evidence>
<dbReference type="SMART" id="SM00219">
    <property type="entry name" value="TyrKc"/>
    <property type="match status" value="1"/>
</dbReference>
<dbReference type="GO" id="GO:0004713">
    <property type="term" value="F:protein tyrosine kinase activity"/>
    <property type="evidence" value="ECO:0007669"/>
    <property type="project" value="InterPro"/>
</dbReference>
<keyword evidence="12" id="KW-0808">Transferase</keyword>
<gene>
    <name evidence="12" type="ORF">C2S53_015414</name>
</gene>
<comment type="subcellular location">
    <subcellularLocation>
        <location evidence="1">Membrane</location>
        <topology evidence="1">Single-pass type I membrane protein</topology>
    </subcellularLocation>
</comment>
<dbReference type="InterPro" id="IPR001245">
    <property type="entry name" value="Ser-Thr/Tyr_kinase_cat_dom"/>
</dbReference>
<keyword evidence="2" id="KW-0723">Serine/threonine-protein kinase</keyword>
<dbReference type="Proteomes" id="UP001190926">
    <property type="component" value="Unassembled WGS sequence"/>
</dbReference>
<dbReference type="PROSITE" id="PS50011">
    <property type="entry name" value="PROTEIN_KINASE_DOM"/>
    <property type="match status" value="1"/>
</dbReference>
<dbReference type="GO" id="GO:0004674">
    <property type="term" value="F:protein serine/threonine kinase activity"/>
    <property type="evidence" value="ECO:0007669"/>
    <property type="project" value="UniProtKB-KW"/>
</dbReference>
<dbReference type="SUPFAM" id="SSF56112">
    <property type="entry name" value="Protein kinase-like (PK-like)"/>
    <property type="match status" value="1"/>
</dbReference>
<accession>A0AAD4P6I5</accession>
<evidence type="ECO:0000256" key="2">
    <source>
        <dbReference type="ARBA" id="ARBA00022527"/>
    </source>
</evidence>
<evidence type="ECO:0000256" key="1">
    <source>
        <dbReference type="ARBA" id="ARBA00004479"/>
    </source>
</evidence>
<evidence type="ECO:0000313" key="12">
    <source>
        <dbReference type="EMBL" id="KAH6827740.1"/>
    </source>
</evidence>
<feature type="domain" description="Protein kinase" evidence="11">
    <location>
        <begin position="298"/>
        <end position="472"/>
    </location>
</feature>
<dbReference type="AlphaFoldDB" id="A0AAD4P6I5"/>
<comment type="caution">
    <text evidence="12">The sequence shown here is derived from an EMBL/GenBank/DDBJ whole genome shotgun (WGS) entry which is preliminary data.</text>
</comment>
<feature type="signal peptide" evidence="10">
    <location>
        <begin position="1"/>
        <end position="22"/>
    </location>
</feature>
<evidence type="ECO:0000256" key="5">
    <source>
        <dbReference type="ARBA" id="ARBA00022989"/>
    </source>
</evidence>
<name>A0AAD4P6I5_PERFH</name>
<dbReference type="EMBL" id="SDAM02000141">
    <property type="protein sequence ID" value="KAH6827740.1"/>
    <property type="molecule type" value="Genomic_DNA"/>
</dbReference>
<feature type="transmembrane region" description="Helical" evidence="9">
    <location>
        <begin position="236"/>
        <end position="258"/>
    </location>
</feature>
<dbReference type="InterPro" id="IPR020635">
    <property type="entry name" value="Tyr_kinase_cat_dom"/>
</dbReference>
<dbReference type="GO" id="GO:0005524">
    <property type="term" value="F:ATP binding"/>
    <property type="evidence" value="ECO:0007669"/>
    <property type="project" value="UniProtKB-UniRule"/>
</dbReference>
<keyword evidence="8" id="KW-0067">ATP-binding</keyword>
<evidence type="ECO:0000259" key="11">
    <source>
        <dbReference type="PROSITE" id="PS50011"/>
    </source>
</evidence>
<feature type="chain" id="PRO_5042147912" evidence="10">
    <location>
        <begin position="23"/>
        <end position="472"/>
    </location>
</feature>
<dbReference type="InterPro" id="IPR011009">
    <property type="entry name" value="Kinase-like_dom_sf"/>
</dbReference>
<dbReference type="Gene3D" id="3.30.200.20">
    <property type="entry name" value="Phosphorylase Kinase, domain 1"/>
    <property type="match status" value="1"/>
</dbReference>
<evidence type="ECO:0000313" key="13">
    <source>
        <dbReference type="Proteomes" id="UP001190926"/>
    </source>
</evidence>
<evidence type="ECO:0000256" key="4">
    <source>
        <dbReference type="ARBA" id="ARBA00022729"/>
    </source>
</evidence>
<feature type="binding site" evidence="8">
    <location>
        <position position="326"/>
    </location>
    <ligand>
        <name>ATP</name>
        <dbReference type="ChEBI" id="CHEBI:30616"/>
    </ligand>
</feature>
<dbReference type="Pfam" id="PF07714">
    <property type="entry name" value="PK_Tyr_Ser-Thr"/>
    <property type="match status" value="1"/>
</dbReference>
<dbReference type="GO" id="GO:0016020">
    <property type="term" value="C:membrane"/>
    <property type="evidence" value="ECO:0007669"/>
    <property type="project" value="UniProtKB-SubCell"/>
</dbReference>
<dbReference type="InterPro" id="IPR017441">
    <property type="entry name" value="Protein_kinase_ATP_BS"/>
</dbReference>
<dbReference type="PROSITE" id="PS00107">
    <property type="entry name" value="PROTEIN_KINASE_ATP"/>
    <property type="match status" value="1"/>
</dbReference>
<sequence length="472" mass="54064">MSPTKILLLSLLYHVLLFKASSKCHKSYPCGNFSIEFPFTDINHSECGLFSVNCSLVYKYPKVYLETRDLPYDILQKVSPNKFLIHDSVLENYFNSKSCVSFENVSLPQSPFVSFTFSPNLTSFTCFNLTKDIRDYFAQYKNRSCDNRIVYYKTPATHHVQASDHLPRDCVMNQLPMKSVREYYGDLFNLLTPNLSLEWSVSKDCYECYRRGGQCLANNRNEFYCKEARNLSFDQILYLGLSMSAALLLSSRCIFVCIKRKRAKAKQKYDKDIELFLKNNGNLVPMRYKYSSIKKMTNSFSENLGKGGYGTVYKGQLPDGHLVAVKILNESHGNGEEFINEVASISRTSHINIVALLGFCYEGRKTIDRRDLDHTSDTYFPNYIYKQLERDAERDLGEIVEAMSEDESQVLKRNLIIVGLWCIQTNPKDRPSMTKVVEMLEGKLGSLEVPPKPDLYSPPRPASISISISESL</sequence>
<organism evidence="12 13">
    <name type="scientific">Perilla frutescens var. hirtella</name>
    <name type="common">Perilla citriodora</name>
    <name type="synonym">Perilla setoyensis</name>
    <dbReference type="NCBI Taxonomy" id="608512"/>
    <lineage>
        <taxon>Eukaryota</taxon>
        <taxon>Viridiplantae</taxon>
        <taxon>Streptophyta</taxon>
        <taxon>Embryophyta</taxon>
        <taxon>Tracheophyta</taxon>
        <taxon>Spermatophyta</taxon>
        <taxon>Magnoliopsida</taxon>
        <taxon>eudicotyledons</taxon>
        <taxon>Gunneridae</taxon>
        <taxon>Pentapetalae</taxon>
        <taxon>asterids</taxon>
        <taxon>lamiids</taxon>
        <taxon>Lamiales</taxon>
        <taxon>Lamiaceae</taxon>
        <taxon>Nepetoideae</taxon>
        <taxon>Elsholtzieae</taxon>
        <taxon>Perilla</taxon>
    </lineage>
</organism>
<keyword evidence="7" id="KW-0325">Glycoprotein</keyword>
<protein>
    <submittedName>
        <fullName evidence="12">Receptor serine/threonine kinase</fullName>
    </submittedName>
</protein>
<evidence type="ECO:0000256" key="9">
    <source>
        <dbReference type="SAM" id="Phobius"/>
    </source>
</evidence>
<keyword evidence="12" id="KW-0418">Kinase</keyword>
<evidence type="ECO:0000256" key="8">
    <source>
        <dbReference type="PROSITE-ProRule" id="PRU10141"/>
    </source>
</evidence>
<keyword evidence="5 9" id="KW-1133">Transmembrane helix</keyword>
<dbReference type="InterPro" id="IPR000719">
    <property type="entry name" value="Prot_kinase_dom"/>
</dbReference>
<reference evidence="12 13" key="1">
    <citation type="journal article" date="2021" name="Nat. Commun.">
        <title>Incipient diploidization of the medicinal plant Perilla within 10,000 years.</title>
        <authorList>
            <person name="Zhang Y."/>
            <person name="Shen Q."/>
            <person name="Leng L."/>
            <person name="Zhang D."/>
            <person name="Chen S."/>
            <person name="Shi Y."/>
            <person name="Ning Z."/>
            <person name="Chen S."/>
        </authorList>
    </citation>
    <scope>NUCLEOTIDE SEQUENCE [LARGE SCALE GENOMIC DNA]</scope>
    <source>
        <strain evidence="13">cv. PC099</strain>
    </source>
</reference>
<dbReference type="InterPro" id="IPR045874">
    <property type="entry name" value="LRK10/LRL21-25-like"/>
</dbReference>
<keyword evidence="3 9" id="KW-0812">Transmembrane</keyword>
<proteinExistence type="predicted"/>